<reference evidence="2" key="1">
    <citation type="submission" date="2022-11" db="UniProtKB">
        <authorList>
            <consortium name="WormBaseParasite"/>
        </authorList>
    </citation>
    <scope>IDENTIFICATION</scope>
</reference>
<organism evidence="1 2">
    <name type="scientific">Panagrolaimus sp. ES5</name>
    <dbReference type="NCBI Taxonomy" id="591445"/>
    <lineage>
        <taxon>Eukaryota</taxon>
        <taxon>Metazoa</taxon>
        <taxon>Ecdysozoa</taxon>
        <taxon>Nematoda</taxon>
        <taxon>Chromadorea</taxon>
        <taxon>Rhabditida</taxon>
        <taxon>Tylenchina</taxon>
        <taxon>Panagrolaimomorpha</taxon>
        <taxon>Panagrolaimoidea</taxon>
        <taxon>Panagrolaimidae</taxon>
        <taxon>Panagrolaimus</taxon>
    </lineage>
</organism>
<sequence length="729" mass="84163">MFRGGRNSDNRRDSSDDEKFSSPFNRHVQAADNVHSKNAAKRMYRLLHDKSSNSSTEDRLRFLLKEVEDNETQKELVERFMKNVDTEEALHSWHSDEKESEFMEDLNKKLEAEEEREKKKRFPFKINTWRNVDLFIEYLFDKLNQQWRTLMYAVFPLHQLQTLILICLVQIISVQRVINTLPVISSYLSFLAMIYFTLKMFHDKSILREKLMWHKIMDLFKEREAQPPEKEKTSDTEVEVEEDLNVPPALRETKPKVEETTVPGQFRTVSWDPYINFFLSLFFFLFSVGAGEKVVPNSILFCGISIFFAALCFLSLADNTDHFALIALAANCLSMQVSFIILIGIPSLAFAFVPFVYLIMAKLHCNSTKSIIRTIIPHIVCICWCDVAATMWLIGYPYFTLSGSVLTVALISLLVFPSYIGGILAAGVAFAQLRTAINLMTLVKILITVIVLCVPFIASRIYYWAAKKWNIKVFATEYKRQWVFLGAYICTLLMAISFLYQNQSSFDASSDITNMTWSQFDRNCLPNGPNIIKNQIECSQLKGTAVNWKGSVMSVRIVGIDNSFETLLDYLPDAAGQFLRCFYDTDNNETETAMGMKVNECSLTIHNLYNFEIEVSGPYGERSLSANKGQVLLSATHNFYEVLKYLDEGDVIRFVGYFDQYPIFKYPPKLKLTQLECIHCKKLYNNKESKILKFTSVNKMSGSRLWSRIFFSFRFMFNFLFSPLLTIKS</sequence>
<evidence type="ECO:0000313" key="1">
    <source>
        <dbReference type="Proteomes" id="UP000887579"/>
    </source>
</evidence>
<accession>A0AC34GV78</accession>
<dbReference type="WBParaSite" id="ES5_v2.g8598.t1">
    <property type="protein sequence ID" value="ES5_v2.g8598.t1"/>
    <property type="gene ID" value="ES5_v2.g8598"/>
</dbReference>
<protein>
    <submittedName>
        <fullName evidence="2">Wolframin</fullName>
    </submittedName>
</protein>
<name>A0AC34GV78_9BILA</name>
<proteinExistence type="predicted"/>
<dbReference type="Proteomes" id="UP000887579">
    <property type="component" value="Unplaced"/>
</dbReference>
<evidence type="ECO:0000313" key="2">
    <source>
        <dbReference type="WBParaSite" id="ES5_v2.g8598.t1"/>
    </source>
</evidence>